<comment type="subcellular location">
    <subcellularLocation>
        <location evidence="1 7">Cell membrane</location>
        <topology evidence="1 7">Multi-pass membrane protein</topology>
    </subcellularLocation>
</comment>
<dbReference type="CDD" id="cd06261">
    <property type="entry name" value="TM_PBP2"/>
    <property type="match status" value="1"/>
</dbReference>
<dbReference type="RefSeq" id="WP_209878995.1">
    <property type="nucleotide sequence ID" value="NZ_JAGGLV010000031.1"/>
</dbReference>
<feature type="transmembrane region" description="Helical" evidence="7">
    <location>
        <begin position="272"/>
        <end position="293"/>
    </location>
</feature>
<proteinExistence type="inferred from homology"/>
<evidence type="ECO:0000256" key="1">
    <source>
        <dbReference type="ARBA" id="ARBA00004651"/>
    </source>
</evidence>
<feature type="transmembrane region" description="Helical" evidence="7">
    <location>
        <begin position="209"/>
        <end position="229"/>
    </location>
</feature>
<keyword evidence="6 7" id="KW-0472">Membrane</keyword>
<organism evidence="9 10">
    <name type="scientific">Paenibacillus silagei</name>
    <dbReference type="NCBI Taxonomy" id="1670801"/>
    <lineage>
        <taxon>Bacteria</taxon>
        <taxon>Bacillati</taxon>
        <taxon>Bacillota</taxon>
        <taxon>Bacilli</taxon>
        <taxon>Bacillales</taxon>
        <taxon>Paenibacillaceae</taxon>
        <taxon>Paenibacillus</taxon>
    </lineage>
</organism>
<evidence type="ECO:0000259" key="8">
    <source>
        <dbReference type="PROSITE" id="PS50928"/>
    </source>
</evidence>
<keyword evidence="3" id="KW-1003">Cell membrane</keyword>
<dbReference type="Gene3D" id="1.10.3720.10">
    <property type="entry name" value="MetI-like"/>
    <property type="match status" value="1"/>
</dbReference>
<comment type="caution">
    <text evidence="9">The sequence shown here is derived from an EMBL/GenBank/DDBJ whole genome shotgun (WGS) entry which is preliminary data.</text>
</comment>
<feature type="domain" description="ABC transmembrane type-1" evidence="8">
    <location>
        <begin position="75"/>
        <end position="290"/>
    </location>
</feature>
<comment type="similarity">
    <text evidence="7">Belongs to the binding-protein-dependent transport system permease family.</text>
</comment>
<evidence type="ECO:0000256" key="2">
    <source>
        <dbReference type="ARBA" id="ARBA00022448"/>
    </source>
</evidence>
<keyword evidence="4 7" id="KW-0812">Transmembrane</keyword>
<dbReference type="PANTHER" id="PTHR43227:SF11">
    <property type="entry name" value="BLL4140 PROTEIN"/>
    <property type="match status" value="1"/>
</dbReference>
<dbReference type="PANTHER" id="PTHR43227">
    <property type="entry name" value="BLL4140 PROTEIN"/>
    <property type="match status" value="1"/>
</dbReference>
<protein>
    <submittedName>
        <fullName evidence="9">Aldouronate transport system permease protein</fullName>
    </submittedName>
</protein>
<dbReference type="Pfam" id="PF00528">
    <property type="entry name" value="BPD_transp_1"/>
    <property type="match status" value="1"/>
</dbReference>
<dbReference type="SUPFAM" id="SSF161098">
    <property type="entry name" value="MetI-like"/>
    <property type="match status" value="1"/>
</dbReference>
<dbReference type="InterPro" id="IPR050809">
    <property type="entry name" value="UgpAE/MalFG_permease"/>
</dbReference>
<reference evidence="9 10" key="1">
    <citation type="submission" date="2021-03" db="EMBL/GenBank/DDBJ databases">
        <title>Genomic Encyclopedia of Type Strains, Phase IV (KMG-IV): sequencing the most valuable type-strain genomes for metagenomic binning, comparative biology and taxonomic classification.</title>
        <authorList>
            <person name="Goeker M."/>
        </authorList>
    </citation>
    <scope>NUCLEOTIDE SEQUENCE [LARGE SCALE GENOMIC DNA]</scope>
    <source>
        <strain evidence="9 10">DSM 101953</strain>
    </source>
</reference>
<keyword evidence="2 7" id="KW-0813">Transport</keyword>
<keyword evidence="5 7" id="KW-1133">Transmembrane helix</keyword>
<feature type="transmembrane region" description="Helical" evidence="7">
    <location>
        <begin position="79"/>
        <end position="99"/>
    </location>
</feature>
<evidence type="ECO:0000256" key="7">
    <source>
        <dbReference type="RuleBase" id="RU363032"/>
    </source>
</evidence>
<dbReference type="InterPro" id="IPR000515">
    <property type="entry name" value="MetI-like"/>
</dbReference>
<dbReference type="Proteomes" id="UP000773462">
    <property type="component" value="Unassembled WGS sequence"/>
</dbReference>
<evidence type="ECO:0000256" key="6">
    <source>
        <dbReference type="ARBA" id="ARBA00023136"/>
    </source>
</evidence>
<dbReference type="PROSITE" id="PS50928">
    <property type="entry name" value="ABC_TM1"/>
    <property type="match status" value="1"/>
</dbReference>
<keyword evidence="10" id="KW-1185">Reference proteome</keyword>
<accession>A0ABS4P0K6</accession>
<dbReference type="InterPro" id="IPR035906">
    <property type="entry name" value="MetI-like_sf"/>
</dbReference>
<evidence type="ECO:0000256" key="4">
    <source>
        <dbReference type="ARBA" id="ARBA00022692"/>
    </source>
</evidence>
<dbReference type="EMBL" id="JAGGLV010000031">
    <property type="protein sequence ID" value="MBP2115822.1"/>
    <property type="molecule type" value="Genomic_DNA"/>
</dbReference>
<evidence type="ECO:0000313" key="9">
    <source>
        <dbReference type="EMBL" id="MBP2115822.1"/>
    </source>
</evidence>
<sequence>MNRRSIARDFKRNKWLYALALPVVIYYVLFQYLPMYGAVIAFQNYTPMRGIWGSEWIGLEHFHSFFNSYYFWRLLGNTVLLSLYSLLFEFTAPIILALLIHEVRSRYIKSFVQTVSFMPYFISLIVVSSLIKDLTHSGGIVNLVYTWLTGGDGQDMLQQPGLFRGIYVLSEIWQRMGWESIIYAAALTTIPREQYEAARIDGASRFRQMISITLPGLLPTIMVMGILRMGRLLEVGYEKILLLYNPVIYETADVVSTFVYRKGLLDNDWSFSSAIGLFNSAINLLLLLSANALSRKINQNSLW</sequence>
<name>A0ABS4P0K6_9BACL</name>
<evidence type="ECO:0000313" key="10">
    <source>
        <dbReference type="Proteomes" id="UP000773462"/>
    </source>
</evidence>
<feature type="transmembrane region" description="Helical" evidence="7">
    <location>
        <begin position="15"/>
        <end position="33"/>
    </location>
</feature>
<evidence type="ECO:0000256" key="5">
    <source>
        <dbReference type="ARBA" id="ARBA00022989"/>
    </source>
</evidence>
<gene>
    <name evidence="9" type="ORF">J2Z70_006021</name>
</gene>
<evidence type="ECO:0000256" key="3">
    <source>
        <dbReference type="ARBA" id="ARBA00022475"/>
    </source>
</evidence>